<name>A0A0V1IC11_TRIPS</name>
<proteinExistence type="predicted"/>
<accession>A0A0V1IC11</accession>
<evidence type="ECO:0000313" key="2">
    <source>
        <dbReference type="Proteomes" id="UP000054805"/>
    </source>
</evidence>
<reference evidence="1 2" key="1">
    <citation type="submission" date="2015-01" db="EMBL/GenBank/DDBJ databases">
        <title>Evolution of Trichinella species and genotypes.</title>
        <authorList>
            <person name="Korhonen P.K."/>
            <person name="Edoardo P."/>
            <person name="Giuseppe L.R."/>
            <person name="Gasser R.B."/>
        </authorList>
    </citation>
    <scope>NUCLEOTIDE SEQUENCE [LARGE SCALE GENOMIC DNA]</scope>
    <source>
        <strain evidence="1">ISS588</strain>
    </source>
</reference>
<gene>
    <name evidence="1" type="ORF">T4B_10403</name>
</gene>
<keyword evidence="2" id="KW-1185">Reference proteome</keyword>
<sequence length="90" mass="10010">MQLMSRSCFQGVAFPLAVGAINKAAAQQIWKKQYTQPEHLFHFNIATVCQKDSEAGVAMPNHTVVLSEYLRRCCQNKHSVCIADMAAVNL</sequence>
<dbReference type="AlphaFoldDB" id="A0A0V1IC11"/>
<organism evidence="1 2">
    <name type="scientific">Trichinella pseudospiralis</name>
    <name type="common">Parasitic roundworm</name>
    <dbReference type="NCBI Taxonomy" id="6337"/>
    <lineage>
        <taxon>Eukaryota</taxon>
        <taxon>Metazoa</taxon>
        <taxon>Ecdysozoa</taxon>
        <taxon>Nematoda</taxon>
        <taxon>Enoplea</taxon>
        <taxon>Dorylaimia</taxon>
        <taxon>Trichinellida</taxon>
        <taxon>Trichinellidae</taxon>
        <taxon>Trichinella</taxon>
    </lineage>
</organism>
<dbReference type="EMBL" id="JYDS01000242">
    <property type="protein sequence ID" value="KRZ20381.1"/>
    <property type="molecule type" value="Genomic_DNA"/>
</dbReference>
<protein>
    <submittedName>
        <fullName evidence="1">Uncharacterized protein</fullName>
    </submittedName>
</protein>
<comment type="caution">
    <text evidence="1">The sequence shown here is derived from an EMBL/GenBank/DDBJ whole genome shotgun (WGS) entry which is preliminary data.</text>
</comment>
<evidence type="ECO:0000313" key="1">
    <source>
        <dbReference type="EMBL" id="KRZ20381.1"/>
    </source>
</evidence>
<dbReference type="Proteomes" id="UP000054805">
    <property type="component" value="Unassembled WGS sequence"/>
</dbReference>